<comment type="caution">
    <text evidence="2">The sequence shown here is derived from an EMBL/GenBank/DDBJ whole genome shotgun (WGS) entry which is preliminary data.</text>
</comment>
<evidence type="ECO:0000313" key="3">
    <source>
        <dbReference type="Proteomes" id="UP000654918"/>
    </source>
</evidence>
<reference evidence="2" key="1">
    <citation type="journal article" date="2020" name="Phytopathology">
        <title>Genome Sequence Resources of Colletotrichum truncatum, C. plurivorum, C. musicola, and C. sojae: Four Species Pathogenic to Soybean (Glycine max).</title>
        <authorList>
            <person name="Rogerio F."/>
            <person name="Boufleur T.R."/>
            <person name="Ciampi-Guillardi M."/>
            <person name="Sukno S.A."/>
            <person name="Thon M.R."/>
            <person name="Massola Junior N.S."/>
            <person name="Baroncelli R."/>
        </authorList>
    </citation>
    <scope>NUCLEOTIDE SEQUENCE</scope>
    <source>
        <strain evidence="2">LFN00145</strain>
    </source>
</reference>
<dbReference type="Proteomes" id="UP000654918">
    <property type="component" value="Unassembled WGS sequence"/>
</dbReference>
<name>A0A8H6MQX7_9PEZI</name>
<evidence type="ECO:0000256" key="1">
    <source>
        <dbReference type="SAM" id="MobiDB-lite"/>
    </source>
</evidence>
<dbReference type="AlphaFoldDB" id="A0A8H6MQX7"/>
<accession>A0A8H6MQX7</accession>
<feature type="non-terminal residue" evidence="2">
    <location>
        <position position="1"/>
    </location>
</feature>
<sequence length="103" mass="11598">GGNEQGGNEQGGNEQGGNEQGGNEQDDEEEDEESEEEEYEEEEDYDHGHPLIDGSDRRYIGWAYCGAHNVVGLYETLHGMRGLDDEETFHRPPRIWTRGSMPA</sequence>
<keyword evidence="3" id="KW-1185">Reference proteome</keyword>
<organism evidence="2 3">
    <name type="scientific">Colletotrichum plurivorum</name>
    <dbReference type="NCBI Taxonomy" id="2175906"/>
    <lineage>
        <taxon>Eukaryota</taxon>
        <taxon>Fungi</taxon>
        <taxon>Dikarya</taxon>
        <taxon>Ascomycota</taxon>
        <taxon>Pezizomycotina</taxon>
        <taxon>Sordariomycetes</taxon>
        <taxon>Hypocreomycetidae</taxon>
        <taxon>Glomerellales</taxon>
        <taxon>Glomerellaceae</taxon>
        <taxon>Colletotrichum</taxon>
        <taxon>Colletotrichum orchidearum species complex</taxon>
    </lineage>
</organism>
<dbReference type="EMBL" id="WIGO01000775">
    <property type="protein sequence ID" value="KAF6804961.1"/>
    <property type="molecule type" value="Genomic_DNA"/>
</dbReference>
<gene>
    <name evidence="2" type="ORF">CPLU01_16022</name>
</gene>
<proteinExistence type="predicted"/>
<evidence type="ECO:0000313" key="2">
    <source>
        <dbReference type="EMBL" id="KAF6804961.1"/>
    </source>
</evidence>
<protein>
    <submittedName>
        <fullName evidence="2">Uncharacterized protein</fullName>
    </submittedName>
</protein>
<feature type="compositionally biased region" description="Acidic residues" evidence="1">
    <location>
        <begin position="24"/>
        <end position="45"/>
    </location>
</feature>
<feature type="compositionally biased region" description="Gly residues" evidence="1">
    <location>
        <begin position="1"/>
        <end position="20"/>
    </location>
</feature>
<feature type="region of interest" description="Disordered" evidence="1">
    <location>
        <begin position="1"/>
        <end position="53"/>
    </location>
</feature>